<feature type="domain" description="VapC50 C-terminal" evidence="2">
    <location>
        <begin position="133"/>
        <end position="186"/>
    </location>
</feature>
<protein>
    <submittedName>
        <fullName evidence="3">PIN domain-containing protein</fullName>
    </submittedName>
</protein>
<dbReference type="Pfam" id="PF26343">
    <property type="entry name" value="VapC50_C"/>
    <property type="match status" value="1"/>
</dbReference>
<evidence type="ECO:0000313" key="4">
    <source>
        <dbReference type="Proteomes" id="UP001317629"/>
    </source>
</evidence>
<dbReference type="EMBL" id="AP027142">
    <property type="protein sequence ID" value="BDV33710.1"/>
    <property type="molecule type" value="Genomic_DNA"/>
</dbReference>
<dbReference type="InterPro" id="IPR058652">
    <property type="entry name" value="VapC50_C"/>
</dbReference>
<name>A0ABM8E734_9HYPH</name>
<dbReference type="SUPFAM" id="SSF88723">
    <property type="entry name" value="PIN domain-like"/>
    <property type="match status" value="1"/>
</dbReference>
<accession>A0ABM8E734</accession>
<sequence length="189" mass="21219">MIEALLPVAFLDASVLYPALLRNLLMHFAVADLFRAHWSARVHDEWMRSLLRDRPDISRVQLERTRELMDAHVLDALVEGYEHRIEGITLPDADDRHVVAAALHCGAQFIVTANLRDFPESVLAPLGLVAEHPDAFLSRVLSESRELALSAFRELCENRKNPPQSLREVLEVMKRQGLPATADALGGMI</sequence>
<evidence type="ECO:0000259" key="1">
    <source>
        <dbReference type="Pfam" id="PF13470"/>
    </source>
</evidence>
<dbReference type="Proteomes" id="UP001317629">
    <property type="component" value="Chromosome"/>
</dbReference>
<dbReference type="Pfam" id="PF13470">
    <property type="entry name" value="PIN_3"/>
    <property type="match status" value="1"/>
</dbReference>
<evidence type="ECO:0000259" key="2">
    <source>
        <dbReference type="Pfam" id="PF26343"/>
    </source>
</evidence>
<dbReference type="InterPro" id="IPR002716">
    <property type="entry name" value="PIN_dom"/>
</dbReference>
<organism evidence="3 4">
    <name type="scientific">Methylocystis iwaonis</name>
    <dbReference type="NCBI Taxonomy" id="2885079"/>
    <lineage>
        <taxon>Bacteria</taxon>
        <taxon>Pseudomonadati</taxon>
        <taxon>Pseudomonadota</taxon>
        <taxon>Alphaproteobacteria</taxon>
        <taxon>Hyphomicrobiales</taxon>
        <taxon>Methylocystaceae</taxon>
        <taxon>Methylocystis</taxon>
    </lineage>
</organism>
<dbReference type="InterPro" id="IPR029060">
    <property type="entry name" value="PIN-like_dom_sf"/>
</dbReference>
<keyword evidence="4" id="KW-1185">Reference proteome</keyword>
<evidence type="ECO:0000313" key="3">
    <source>
        <dbReference type="EMBL" id="BDV33710.1"/>
    </source>
</evidence>
<proteinExistence type="predicted"/>
<gene>
    <name evidence="3" type="ORF">SS37A_12390</name>
</gene>
<feature type="domain" description="PIN" evidence="1">
    <location>
        <begin position="10"/>
        <end position="115"/>
    </location>
</feature>
<dbReference type="RefSeq" id="WP_281931211.1">
    <property type="nucleotide sequence ID" value="NZ_AP027142.1"/>
</dbReference>
<reference evidence="3 4" key="1">
    <citation type="journal article" date="2023" name="Int. J. Syst. Evol. Microbiol.">
        <title>Methylocystis iwaonis sp. nov., a type II methane-oxidizing bacterium from surface soil of a rice paddy field in Japan, and emended description of the genus Methylocystis (ex Whittenbury et al. 1970) Bowman et al. 1993.</title>
        <authorList>
            <person name="Kaise H."/>
            <person name="Sawadogo J.B."/>
            <person name="Alam M.S."/>
            <person name="Ueno C."/>
            <person name="Dianou D."/>
            <person name="Shinjo R."/>
            <person name="Asakawa S."/>
        </authorList>
    </citation>
    <scope>NUCLEOTIDE SEQUENCE [LARGE SCALE GENOMIC DNA]</scope>
    <source>
        <strain evidence="3 4">SS37A-Re</strain>
    </source>
</reference>